<name>A0A8J1JIX0_XENTR</name>
<keyword evidence="1" id="KW-1185">Reference proteome</keyword>
<gene>
    <name evidence="3" type="primary">c4h3orf62</name>
    <name evidence="2" type="synonym">LOC116410455</name>
</gene>
<accession>A0A8J1JIX0</accession>
<evidence type="ECO:0000313" key="1">
    <source>
        <dbReference type="Proteomes" id="UP000008143"/>
    </source>
</evidence>
<dbReference type="AlphaFoldDB" id="A0A8J1JIX0"/>
<proteinExistence type="predicted"/>
<reference evidence="2" key="1">
    <citation type="submission" date="2025-08" db="UniProtKB">
        <authorList>
            <consortium name="RefSeq"/>
        </authorList>
    </citation>
    <scope>IDENTIFICATION</scope>
    <source>
        <strain evidence="2">Nigerian</strain>
        <tissue evidence="2">Liver and blood</tissue>
    </source>
</reference>
<organism evidence="1 2">
    <name type="scientific">Xenopus tropicalis</name>
    <name type="common">Western clawed frog</name>
    <name type="synonym">Silurana tropicalis</name>
    <dbReference type="NCBI Taxonomy" id="8364"/>
    <lineage>
        <taxon>Eukaryota</taxon>
        <taxon>Metazoa</taxon>
        <taxon>Chordata</taxon>
        <taxon>Craniata</taxon>
        <taxon>Vertebrata</taxon>
        <taxon>Euteleostomi</taxon>
        <taxon>Amphibia</taxon>
        <taxon>Batrachia</taxon>
        <taxon>Anura</taxon>
        <taxon>Pipoidea</taxon>
        <taxon>Pipidae</taxon>
        <taxon>Xenopodinae</taxon>
        <taxon>Xenopus</taxon>
        <taxon>Silurana</taxon>
    </lineage>
</organism>
<protein>
    <submittedName>
        <fullName evidence="2">Uncharacterized protein LOC116410455</fullName>
    </submittedName>
</protein>
<dbReference type="OMA" id="DATHTSH"/>
<dbReference type="Proteomes" id="UP000008143">
    <property type="component" value="Chromosome 4"/>
</dbReference>
<dbReference type="KEGG" id="xtr:116410455"/>
<dbReference type="PANTHER" id="PTHR36680">
    <property type="entry name" value="HYPOTHETICAL LOC498675"/>
    <property type="match status" value="1"/>
</dbReference>
<dbReference type="AGR" id="Xenbase:XB-GENE-22068109"/>
<dbReference type="Pfam" id="PF15830">
    <property type="entry name" value="DUF4712"/>
    <property type="match status" value="1"/>
</dbReference>
<sequence>MSEKLRRCRKEFSEAISRVLENSGLPYFIHLHAYHYPAGYMKSVPTKSIVCENVVTMPFCVQLHMIPEHPFSHPPEAKRPGQHSLSLDLEQTPQSSISSFTDSQEDITGTLLELIESTNYRVMAKTYETVESEVDLSILYGLCPGSPSYGATMPLVSKKAAADASAVPAPLTDEEDCRIIEMVLDMEEDYCCQTQTCAHLT</sequence>
<evidence type="ECO:0000313" key="3">
    <source>
        <dbReference type="Xenbase" id="XB-GENE-22068109"/>
    </source>
</evidence>
<evidence type="ECO:0000313" key="2">
    <source>
        <dbReference type="RefSeq" id="XP_031756970.1"/>
    </source>
</evidence>
<dbReference type="InterPro" id="IPR031670">
    <property type="entry name" value="DUF4712"/>
</dbReference>
<dbReference type="PANTHER" id="PTHR36680:SF1">
    <property type="entry name" value="HYPOTHETICAL LOC498675"/>
    <property type="match status" value="1"/>
</dbReference>
<dbReference type="Xenbase" id="XB-GENE-22068109">
    <property type="gene designation" value="c4h3orf62"/>
</dbReference>
<dbReference type="RefSeq" id="XP_031756970.1">
    <property type="nucleotide sequence ID" value="XM_031901110.1"/>
</dbReference>